<feature type="domain" description="Enoyl reductase (ER)" evidence="5">
    <location>
        <begin position="10"/>
        <end position="350"/>
    </location>
</feature>
<dbReference type="PROSITE" id="PS00059">
    <property type="entry name" value="ADH_ZINC"/>
    <property type="match status" value="1"/>
</dbReference>
<dbReference type="CDD" id="cd08240">
    <property type="entry name" value="6_hydroxyhexanoate_dh_like"/>
    <property type="match status" value="1"/>
</dbReference>
<dbReference type="RefSeq" id="WP_130038640.1">
    <property type="nucleotide sequence ID" value="NZ_JACCEV010000001.1"/>
</dbReference>
<gene>
    <name evidence="6" type="ORF">H0A62_01035</name>
</gene>
<evidence type="ECO:0000256" key="1">
    <source>
        <dbReference type="ARBA" id="ARBA00022723"/>
    </source>
</evidence>
<evidence type="ECO:0000313" key="6">
    <source>
        <dbReference type="EMBL" id="NYT84174.1"/>
    </source>
</evidence>
<dbReference type="GO" id="GO:0016616">
    <property type="term" value="F:oxidoreductase activity, acting on the CH-OH group of donors, NAD or NADP as acceptor"/>
    <property type="evidence" value="ECO:0007669"/>
    <property type="project" value="UniProtKB-ARBA"/>
</dbReference>
<dbReference type="Proteomes" id="UP000554144">
    <property type="component" value="Unassembled WGS sequence"/>
</dbReference>
<keyword evidence="1 4" id="KW-0479">Metal-binding</keyword>
<dbReference type="EMBL" id="JACCEV010000001">
    <property type="protein sequence ID" value="NYT84174.1"/>
    <property type="molecule type" value="Genomic_DNA"/>
</dbReference>
<dbReference type="SUPFAM" id="SSF50129">
    <property type="entry name" value="GroES-like"/>
    <property type="match status" value="1"/>
</dbReference>
<dbReference type="SUPFAM" id="SSF51735">
    <property type="entry name" value="NAD(P)-binding Rossmann-fold domains"/>
    <property type="match status" value="1"/>
</dbReference>
<evidence type="ECO:0000259" key="5">
    <source>
        <dbReference type="SMART" id="SM00829"/>
    </source>
</evidence>
<dbReference type="GO" id="GO:0008270">
    <property type="term" value="F:zinc ion binding"/>
    <property type="evidence" value="ECO:0007669"/>
    <property type="project" value="InterPro"/>
</dbReference>
<evidence type="ECO:0000256" key="4">
    <source>
        <dbReference type="RuleBase" id="RU361277"/>
    </source>
</evidence>
<evidence type="ECO:0000313" key="7">
    <source>
        <dbReference type="Proteomes" id="UP000554144"/>
    </source>
</evidence>
<organism evidence="6 7">
    <name type="scientific">Pollutimonas harenae</name>
    <dbReference type="NCBI Taxonomy" id="657015"/>
    <lineage>
        <taxon>Bacteria</taxon>
        <taxon>Pseudomonadati</taxon>
        <taxon>Pseudomonadota</taxon>
        <taxon>Betaproteobacteria</taxon>
        <taxon>Burkholderiales</taxon>
        <taxon>Alcaligenaceae</taxon>
        <taxon>Pollutimonas</taxon>
    </lineage>
</organism>
<dbReference type="OrthoDB" id="9771084at2"/>
<dbReference type="InterPro" id="IPR050129">
    <property type="entry name" value="Zn_alcohol_dh"/>
</dbReference>
<protein>
    <submittedName>
        <fullName evidence="6">Alcohol dehydrogenase catalytic domain-containing protein</fullName>
    </submittedName>
</protein>
<comment type="caution">
    <text evidence="6">The sequence shown here is derived from an EMBL/GenBank/DDBJ whole genome shotgun (WGS) entry which is preliminary data.</text>
</comment>
<comment type="cofactor">
    <cofactor evidence="4">
        <name>Zn(2+)</name>
        <dbReference type="ChEBI" id="CHEBI:29105"/>
    </cofactor>
</comment>
<dbReference type="Gene3D" id="3.40.50.720">
    <property type="entry name" value="NAD(P)-binding Rossmann-like Domain"/>
    <property type="match status" value="1"/>
</dbReference>
<keyword evidence="7" id="KW-1185">Reference proteome</keyword>
<dbReference type="InterPro" id="IPR013149">
    <property type="entry name" value="ADH-like_C"/>
</dbReference>
<dbReference type="PANTHER" id="PTHR43401">
    <property type="entry name" value="L-THREONINE 3-DEHYDROGENASE"/>
    <property type="match status" value="1"/>
</dbReference>
<keyword evidence="2 4" id="KW-0862">Zinc</keyword>
<dbReference type="InterPro" id="IPR002328">
    <property type="entry name" value="ADH_Zn_CS"/>
</dbReference>
<sequence length="352" mass="37484">MISYKLFEYGKPLQRVESDLPEVGENEILLRVKAAGVCHSDLHIRHGAYDLGNGRQLSMADRGLPLPLTLGHEIAGTVVQTGAKVTNIELGRNYLVYPWQGCGTCAMCTAGHENLCPTANRSMGVYQQGGYSDHVLVTDARYLIDIGDMDPTEAAPYACSGVTTYSAMRKFDADIFRRETLVIYGGGGLGLMAVRIAKALDCPRIVVVDPDVRKRDAALDAGASTFISANGQSSAEDIRAAAGGRVYMILDCVGSSETVEQGLSLLAKGGKLVQVGLFGGHVDVPTPSMPLGVKGYQGSYVGSIDETKALIALVRDKQIPQIPTTTRKLEEANEALENLANGSAVGRQVLVP</sequence>
<accession>A0A853H1Y6</accession>
<proteinExistence type="inferred from homology"/>
<dbReference type="PANTHER" id="PTHR43401:SF4">
    <property type="entry name" value="D-ARABINOSE 1-DEHYDROGENASE (NADP(+))"/>
    <property type="match status" value="1"/>
</dbReference>
<keyword evidence="3" id="KW-0560">Oxidoreductase</keyword>
<reference evidence="6 7" key="1">
    <citation type="submission" date="2020-07" db="EMBL/GenBank/DDBJ databases">
        <title>Taxonomic revisions and descriptions of new bacterial species based on genomic comparisons in the high-G+C-content subgroup of the family Alcaligenaceae.</title>
        <authorList>
            <person name="Szabo A."/>
            <person name="Felfoldi T."/>
        </authorList>
    </citation>
    <scope>NUCLEOTIDE SEQUENCE [LARGE SCALE GENOMIC DNA]</scope>
    <source>
        <strain evidence="6 7">DSM 25667</strain>
    </source>
</reference>
<dbReference type="InterPro" id="IPR036291">
    <property type="entry name" value="NAD(P)-bd_dom_sf"/>
</dbReference>
<comment type="similarity">
    <text evidence="4">Belongs to the zinc-containing alcohol dehydrogenase family.</text>
</comment>
<dbReference type="InterPro" id="IPR011032">
    <property type="entry name" value="GroES-like_sf"/>
</dbReference>
<dbReference type="Pfam" id="PF00107">
    <property type="entry name" value="ADH_zinc_N"/>
    <property type="match status" value="1"/>
</dbReference>
<name>A0A853H1Y6_9BURK</name>
<evidence type="ECO:0000256" key="2">
    <source>
        <dbReference type="ARBA" id="ARBA00022833"/>
    </source>
</evidence>
<dbReference type="InterPro" id="IPR020843">
    <property type="entry name" value="ER"/>
</dbReference>
<dbReference type="AlphaFoldDB" id="A0A853H1Y6"/>
<dbReference type="Gene3D" id="3.90.180.10">
    <property type="entry name" value="Medium-chain alcohol dehydrogenases, catalytic domain"/>
    <property type="match status" value="1"/>
</dbReference>
<dbReference type="InterPro" id="IPR013154">
    <property type="entry name" value="ADH-like_N"/>
</dbReference>
<evidence type="ECO:0000256" key="3">
    <source>
        <dbReference type="ARBA" id="ARBA00023002"/>
    </source>
</evidence>
<dbReference type="SMART" id="SM00829">
    <property type="entry name" value="PKS_ER"/>
    <property type="match status" value="1"/>
</dbReference>
<dbReference type="Pfam" id="PF08240">
    <property type="entry name" value="ADH_N"/>
    <property type="match status" value="1"/>
</dbReference>